<name>A0A6A7AI35_9PLEO</name>
<accession>A0A6A7AI35</accession>
<proteinExistence type="predicted"/>
<dbReference type="OrthoDB" id="3801412at2759"/>
<feature type="compositionally biased region" description="Low complexity" evidence="1">
    <location>
        <begin position="85"/>
        <end position="104"/>
    </location>
</feature>
<keyword evidence="3" id="KW-1185">Reference proteome</keyword>
<feature type="compositionally biased region" description="Basic and acidic residues" evidence="1">
    <location>
        <begin position="315"/>
        <end position="324"/>
    </location>
</feature>
<evidence type="ECO:0000256" key="1">
    <source>
        <dbReference type="SAM" id="MobiDB-lite"/>
    </source>
</evidence>
<gene>
    <name evidence="2" type="ORF">CC86DRAFT_401098</name>
</gene>
<feature type="compositionally biased region" description="Low complexity" evidence="1">
    <location>
        <begin position="274"/>
        <end position="285"/>
    </location>
</feature>
<feature type="region of interest" description="Disordered" evidence="1">
    <location>
        <begin position="221"/>
        <end position="324"/>
    </location>
</feature>
<evidence type="ECO:0000313" key="2">
    <source>
        <dbReference type="EMBL" id="KAF2832329.1"/>
    </source>
</evidence>
<evidence type="ECO:0000313" key="3">
    <source>
        <dbReference type="Proteomes" id="UP000799424"/>
    </source>
</evidence>
<feature type="compositionally biased region" description="Low complexity" evidence="1">
    <location>
        <begin position="377"/>
        <end position="387"/>
    </location>
</feature>
<organism evidence="2 3">
    <name type="scientific">Ophiobolus disseminans</name>
    <dbReference type="NCBI Taxonomy" id="1469910"/>
    <lineage>
        <taxon>Eukaryota</taxon>
        <taxon>Fungi</taxon>
        <taxon>Dikarya</taxon>
        <taxon>Ascomycota</taxon>
        <taxon>Pezizomycotina</taxon>
        <taxon>Dothideomycetes</taxon>
        <taxon>Pleosporomycetidae</taxon>
        <taxon>Pleosporales</taxon>
        <taxon>Pleosporineae</taxon>
        <taxon>Phaeosphaeriaceae</taxon>
        <taxon>Ophiobolus</taxon>
    </lineage>
</organism>
<reference evidence="2" key="1">
    <citation type="journal article" date="2020" name="Stud. Mycol.">
        <title>101 Dothideomycetes genomes: a test case for predicting lifestyles and emergence of pathogens.</title>
        <authorList>
            <person name="Haridas S."/>
            <person name="Albert R."/>
            <person name="Binder M."/>
            <person name="Bloem J."/>
            <person name="Labutti K."/>
            <person name="Salamov A."/>
            <person name="Andreopoulos B."/>
            <person name="Baker S."/>
            <person name="Barry K."/>
            <person name="Bills G."/>
            <person name="Bluhm B."/>
            <person name="Cannon C."/>
            <person name="Castanera R."/>
            <person name="Culley D."/>
            <person name="Daum C."/>
            <person name="Ezra D."/>
            <person name="Gonzalez J."/>
            <person name="Henrissat B."/>
            <person name="Kuo A."/>
            <person name="Liang C."/>
            <person name="Lipzen A."/>
            <person name="Lutzoni F."/>
            <person name="Magnuson J."/>
            <person name="Mondo S."/>
            <person name="Nolan M."/>
            <person name="Ohm R."/>
            <person name="Pangilinan J."/>
            <person name="Park H.-J."/>
            <person name="Ramirez L."/>
            <person name="Alfaro M."/>
            <person name="Sun H."/>
            <person name="Tritt A."/>
            <person name="Yoshinaga Y."/>
            <person name="Zwiers L.-H."/>
            <person name="Turgeon B."/>
            <person name="Goodwin S."/>
            <person name="Spatafora J."/>
            <person name="Crous P."/>
            <person name="Grigoriev I."/>
        </authorList>
    </citation>
    <scope>NUCLEOTIDE SEQUENCE</scope>
    <source>
        <strain evidence="2">CBS 113818</strain>
    </source>
</reference>
<dbReference type="AlphaFoldDB" id="A0A6A7AI35"/>
<dbReference type="EMBL" id="MU006217">
    <property type="protein sequence ID" value="KAF2832329.1"/>
    <property type="molecule type" value="Genomic_DNA"/>
</dbReference>
<sequence>MPNFCDNPRSSDPIDFEHTATVKDIEELTLAEKVPSPSIRSLILLPLTFEQEYVSPKDGLPTIQRAEVAPSFSFPGTRPLEWHGTSTQTSRSNSRTSHTSSVSERILVFRDEEREPEEGGGVAAERKLTDLSRKLRNKVTQARYQTTGTEAASITAPLQYVDESHDPRALSEAAGALNTSQLTQQLQSIARRRLGLLRQLNDLQKEEANVLAQLMQSTIGFPEVPTSPRPQNSPHLLSPRPLNGLLNPKLTNIPSQLRRVQPSNPSRKPLHTRTASAPSVSTPSAMRHHTPSTSKRIPLSDKTEETLTSSGTALERNEEHYQSHALERGLRQTHEDNTLSSQWCATASQYTTTLRLPTKLGDALERFMPGTPRAKARSGSASSTRGRGTSKSRSRSRGRSRVTPIATPGITRSYDVPHTVARKKWDF</sequence>
<feature type="compositionally biased region" description="Basic residues" evidence="1">
    <location>
        <begin position="388"/>
        <end position="400"/>
    </location>
</feature>
<dbReference type="Proteomes" id="UP000799424">
    <property type="component" value="Unassembled WGS sequence"/>
</dbReference>
<feature type="region of interest" description="Disordered" evidence="1">
    <location>
        <begin position="369"/>
        <end position="411"/>
    </location>
</feature>
<feature type="region of interest" description="Disordered" evidence="1">
    <location>
        <begin position="71"/>
        <end position="104"/>
    </location>
</feature>
<protein>
    <submittedName>
        <fullName evidence="2">Uncharacterized protein</fullName>
    </submittedName>
</protein>